<dbReference type="WBParaSite" id="ACRNAN_scaffold15544.g12925.t1">
    <property type="protein sequence ID" value="ACRNAN_scaffold15544.g12925.t1"/>
    <property type="gene ID" value="ACRNAN_scaffold15544.g12925"/>
</dbReference>
<evidence type="ECO:0000313" key="2">
    <source>
        <dbReference type="Proteomes" id="UP000887540"/>
    </source>
</evidence>
<protein>
    <submittedName>
        <fullName evidence="3">Uncharacterized protein</fullName>
    </submittedName>
</protein>
<proteinExistence type="predicted"/>
<dbReference type="AlphaFoldDB" id="A0A914CY52"/>
<keyword evidence="1" id="KW-1133">Transmembrane helix</keyword>
<feature type="transmembrane region" description="Helical" evidence="1">
    <location>
        <begin position="23"/>
        <end position="49"/>
    </location>
</feature>
<dbReference type="Proteomes" id="UP000887540">
    <property type="component" value="Unplaced"/>
</dbReference>
<feature type="transmembrane region" description="Helical" evidence="1">
    <location>
        <begin position="55"/>
        <end position="76"/>
    </location>
</feature>
<dbReference type="InterPro" id="IPR019422">
    <property type="entry name" value="7TM_GPCR_serpentine_rcpt_Srh"/>
</dbReference>
<reference evidence="3" key="1">
    <citation type="submission" date="2022-11" db="UniProtKB">
        <authorList>
            <consortium name="WormBaseParasite"/>
        </authorList>
    </citation>
    <scope>IDENTIFICATION</scope>
</reference>
<dbReference type="Pfam" id="PF10318">
    <property type="entry name" value="7TM_GPCR_Srh"/>
    <property type="match status" value="1"/>
</dbReference>
<keyword evidence="2" id="KW-1185">Reference proteome</keyword>
<evidence type="ECO:0000256" key="1">
    <source>
        <dbReference type="SAM" id="Phobius"/>
    </source>
</evidence>
<keyword evidence="1" id="KW-0472">Membrane</keyword>
<accession>A0A914CY52</accession>
<sequence>MHLSVKEMQSNLTQATHNLQKTLYISVVAETIVGFTTTSIPVTITLFVILFSFPYASYVVTVLLMLAEFQITLSTISQCYFIKPFRKAVLNLLLIPIKKCRKKENQNSVMVVKAPATGSILRSTRLATTNV</sequence>
<name>A0A914CY52_9BILA</name>
<organism evidence="2 3">
    <name type="scientific">Acrobeloides nanus</name>
    <dbReference type="NCBI Taxonomy" id="290746"/>
    <lineage>
        <taxon>Eukaryota</taxon>
        <taxon>Metazoa</taxon>
        <taxon>Ecdysozoa</taxon>
        <taxon>Nematoda</taxon>
        <taxon>Chromadorea</taxon>
        <taxon>Rhabditida</taxon>
        <taxon>Tylenchina</taxon>
        <taxon>Cephalobomorpha</taxon>
        <taxon>Cephaloboidea</taxon>
        <taxon>Cephalobidae</taxon>
        <taxon>Acrobeloides</taxon>
    </lineage>
</organism>
<evidence type="ECO:0000313" key="3">
    <source>
        <dbReference type="WBParaSite" id="ACRNAN_scaffold15544.g12925.t1"/>
    </source>
</evidence>
<keyword evidence="1" id="KW-0812">Transmembrane</keyword>